<evidence type="ECO:0000313" key="2">
    <source>
        <dbReference type="Proteomes" id="UP001213000"/>
    </source>
</evidence>
<sequence length="140" mass="14482">MAPAQINSNAVEAWSRSTTVRGSITSILAETTLEVQASEFNATGSGTAFGPHASGGTFQGTLAFDDWRTVRYSGPLEFSLVEGGIVPGGILVTFSLRGRDVATLTAVGVIVGGSVGTVGTFTWKYVSVNILSHPSNTDVT</sequence>
<keyword evidence="2" id="KW-1185">Reference proteome</keyword>
<gene>
    <name evidence="1" type="ORF">NP233_g8827</name>
</gene>
<accession>A0AAD5VNB0</accession>
<dbReference type="EMBL" id="JANIEX010000740">
    <property type="protein sequence ID" value="KAJ3563621.1"/>
    <property type="molecule type" value="Genomic_DNA"/>
</dbReference>
<comment type="caution">
    <text evidence="1">The sequence shown here is derived from an EMBL/GenBank/DDBJ whole genome shotgun (WGS) entry which is preliminary data.</text>
</comment>
<dbReference type="Proteomes" id="UP001213000">
    <property type="component" value="Unassembled WGS sequence"/>
</dbReference>
<reference evidence="1" key="1">
    <citation type="submission" date="2022-07" db="EMBL/GenBank/DDBJ databases">
        <title>Genome Sequence of Leucocoprinus birnbaumii.</title>
        <authorList>
            <person name="Buettner E."/>
        </authorList>
    </citation>
    <scope>NUCLEOTIDE SEQUENCE</scope>
    <source>
        <strain evidence="1">VT141</strain>
    </source>
</reference>
<proteinExistence type="predicted"/>
<dbReference type="AlphaFoldDB" id="A0AAD5VNB0"/>
<evidence type="ECO:0000313" key="1">
    <source>
        <dbReference type="EMBL" id="KAJ3563621.1"/>
    </source>
</evidence>
<protein>
    <submittedName>
        <fullName evidence="1">Uncharacterized protein</fullName>
    </submittedName>
</protein>
<name>A0AAD5VNB0_9AGAR</name>
<organism evidence="1 2">
    <name type="scientific">Leucocoprinus birnbaumii</name>
    <dbReference type="NCBI Taxonomy" id="56174"/>
    <lineage>
        <taxon>Eukaryota</taxon>
        <taxon>Fungi</taxon>
        <taxon>Dikarya</taxon>
        <taxon>Basidiomycota</taxon>
        <taxon>Agaricomycotina</taxon>
        <taxon>Agaricomycetes</taxon>
        <taxon>Agaricomycetidae</taxon>
        <taxon>Agaricales</taxon>
        <taxon>Agaricineae</taxon>
        <taxon>Agaricaceae</taxon>
        <taxon>Leucocoprinus</taxon>
    </lineage>
</organism>